<evidence type="ECO:0000313" key="1">
    <source>
        <dbReference type="EMBL" id="KKN67328.1"/>
    </source>
</evidence>
<gene>
    <name evidence="1" type="ORF">LCGC14_0461920</name>
</gene>
<protein>
    <recommendedName>
        <fullName evidence="2">C2H2-type domain-containing protein</fullName>
    </recommendedName>
</protein>
<accession>A0A0F9VNJ1</accession>
<dbReference type="EMBL" id="LAZR01000476">
    <property type="protein sequence ID" value="KKN67328.1"/>
    <property type="molecule type" value="Genomic_DNA"/>
</dbReference>
<comment type="caution">
    <text evidence="1">The sequence shown here is derived from an EMBL/GenBank/DDBJ whole genome shotgun (WGS) entry which is preliminary data.</text>
</comment>
<sequence length="73" mass="9402">MKKEPYWKIFKDYHIYYNTVIGRFFKWKKKRKNDKKFNRKKIYQCPECKEWFRLKMSLDTHKCNTDFKVRRNV</sequence>
<organism evidence="1">
    <name type="scientific">marine sediment metagenome</name>
    <dbReference type="NCBI Taxonomy" id="412755"/>
    <lineage>
        <taxon>unclassified sequences</taxon>
        <taxon>metagenomes</taxon>
        <taxon>ecological metagenomes</taxon>
    </lineage>
</organism>
<name>A0A0F9VNJ1_9ZZZZ</name>
<proteinExistence type="predicted"/>
<dbReference type="AlphaFoldDB" id="A0A0F9VNJ1"/>
<reference evidence="1" key="1">
    <citation type="journal article" date="2015" name="Nature">
        <title>Complex archaea that bridge the gap between prokaryotes and eukaryotes.</title>
        <authorList>
            <person name="Spang A."/>
            <person name="Saw J.H."/>
            <person name="Jorgensen S.L."/>
            <person name="Zaremba-Niedzwiedzka K."/>
            <person name="Martijn J."/>
            <person name="Lind A.E."/>
            <person name="van Eijk R."/>
            <person name="Schleper C."/>
            <person name="Guy L."/>
            <person name="Ettema T.J."/>
        </authorList>
    </citation>
    <scope>NUCLEOTIDE SEQUENCE</scope>
</reference>
<evidence type="ECO:0008006" key="2">
    <source>
        <dbReference type="Google" id="ProtNLM"/>
    </source>
</evidence>